<dbReference type="Proteomes" id="UP000024635">
    <property type="component" value="Unassembled WGS sequence"/>
</dbReference>
<accession>A0A016VWU4</accession>
<dbReference type="AlphaFoldDB" id="A0A016VWU4"/>
<dbReference type="EMBL" id="JARK01001339">
    <property type="protein sequence ID" value="EYC31806.1"/>
    <property type="molecule type" value="Genomic_DNA"/>
</dbReference>
<evidence type="ECO:0000313" key="1">
    <source>
        <dbReference type="EMBL" id="EYC31806.1"/>
    </source>
</evidence>
<protein>
    <submittedName>
        <fullName evidence="1">Uncharacterized protein</fullName>
    </submittedName>
</protein>
<reference evidence="2" key="1">
    <citation type="journal article" date="2015" name="Nat. Genet.">
        <title>The genome and transcriptome of the zoonotic hookworm Ancylostoma ceylanicum identify infection-specific gene families.</title>
        <authorList>
            <person name="Schwarz E.M."/>
            <person name="Hu Y."/>
            <person name="Antoshechkin I."/>
            <person name="Miller M.M."/>
            <person name="Sternberg P.W."/>
            <person name="Aroian R.V."/>
        </authorList>
    </citation>
    <scope>NUCLEOTIDE SEQUENCE</scope>
    <source>
        <strain evidence="2">HY135</strain>
    </source>
</reference>
<keyword evidence="2" id="KW-1185">Reference proteome</keyword>
<evidence type="ECO:0000313" key="2">
    <source>
        <dbReference type="Proteomes" id="UP000024635"/>
    </source>
</evidence>
<organism evidence="1 2">
    <name type="scientific">Ancylostoma ceylanicum</name>
    <dbReference type="NCBI Taxonomy" id="53326"/>
    <lineage>
        <taxon>Eukaryota</taxon>
        <taxon>Metazoa</taxon>
        <taxon>Ecdysozoa</taxon>
        <taxon>Nematoda</taxon>
        <taxon>Chromadorea</taxon>
        <taxon>Rhabditida</taxon>
        <taxon>Rhabditina</taxon>
        <taxon>Rhabditomorpha</taxon>
        <taxon>Strongyloidea</taxon>
        <taxon>Ancylostomatidae</taxon>
        <taxon>Ancylostomatinae</taxon>
        <taxon>Ancylostoma</taxon>
    </lineage>
</organism>
<gene>
    <name evidence="1" type="primary">Acey_s0003.g1250</name>
    <name evidence="1" type="ORF">Y032_0003g1250</name>
</gene>
<proteinExistence type="predicted"/>
<name>A0A016VWU4_9BILA</name>
<sequence>MFVVGGALCSHHVELCSRRISRRTSTVTSGLGGVGLNQHYLCWARRYSDYGSSECCFVDVQGHSGCFKAASCFLAALVPRRRSRCPGRNAELLVVWWFFSCLLRVFDRPITCVEEAQPARRAESARRDSVRCPSTSPCPFTRHLKRSR</sequence>
<comment type="caution">
    <text evidence="1">The sequence shown here is derived from an EMBL/GenBank/DDBJ whole genome shotgun (WGS) entry which is preliminary data.</text>
</comment>